<sequence length="301" mass="35762">MNIKLARLFEIVQILLTEKKVTAEKLACHFEVSKRTIYRDIETLTLAQIPVYSEKGRYGGIGLIKNFTIDKSFLSQNEQNEILFALQSLNAVQYSKNNITLTKLNSIFNRKADDWIEVDFSRYGENDSILFEKIKNSILEKKVIKFLYFNTKGKKSKRTVEPLKLWFKEKAWYLFAYCRKKKDIRQFKIARIKNLELTCEHFERELKKEDLKNQNNVNGKGTKIVIEVDKSQAYRVYDEFFEENIAKKENGNFEITIEIFENEWLYGYLLSFGEHLKVLKPARIREILAKKVEKMRENYKN</sequence>
<dbReference type="SUPFAM" id="SSF46785">
    <property type="entry name" value="Winged helix' DNA-binding domain"/>
    <property type="match status" value="1"/>
</dbReference>
<dbReference type="Pfam" id="PF08279">
    <property type="entry name" value="HTH_11"/>
    <property type="match status" value="1"/>
</dbReference>
<dbReference type="InterPro" id="IPR057727">
    <property type="entry name" value="WCX_dom"/>
</dbReference>
<keyword evidence="1" id="KW-0805">Transcription regulation</keyword>
<dbReference type="Pfam" id="PF25583">
    <property type="entry name" value="WCX"/>
    <property type="match status" value="1"/>
</dbReference>
<dbReference type="RefSeq" id="WP_369710697.1">
    <property type="nucleotide sequence ID" value="NZ_CP165644.1"/>
</dbReference>
<reference evidence="4" key="1">
    <citation type="submission" date="2024-07" db="EMBL/GenBank/DDBJ databases">
        <authorList>
            <person name="Li X.-J."/>
            <person name="Wang X."/>
        </authorList>
    </citation>
    <scope>NUCLEOTIDE SEQUENCE</scope>
    <source>
        <strain evidence="4">HSP-334</strain>
    </source>
</reference>
<dbReference type="InterPro" id="IPR051534">
    <property type="entry name" value="CBASS_pafABC_assoc_protein"/>
</dbReference>
<evidence type="ECO:0000256" key="1">
    <source>
        <dbReference type="ARBA" id="ARBA00023015"/>
    </source>
</evidence>
<dbReference type="PANTHER" id="PTHR34580:SF1">
    <property type="entry name" value="PROTEIN PAFC"/>
    <property type="match status" value="1"/>
</dbReference>
<feature type="domain" description="HTH deoR-type" evidence="3">
    <location>
        <begin position="4"/>
        <end position="63"/>
    </location>
</feature>
<dbReference type="KEGG" id="lrug:AB8B22_07870"/>
<dbReference type="InterPro" id="IPR001034">
    <property type="entry name" value="DeoR_HTH"/>
</dbReference>
<dbReference type="PROSITE" id="PS51000">
    <property type="entry name" value="HTH_DEOR_2"/>
    <property type="match status" value="1"/>
</dbReference>
<dbReference type="PROSITE" id="PS52050">
    <property type="entry name" value="WYL"/>
    <property type="match status" value="1"/>
</dbReference>
<dbReference type="GO" id="GO:0003700">
    <property type="term" value="F:DNA-binding transcription factor activity"/>
    <property type="evidence" value="ECO:0007669"/>
    <property type="project" value="InterPro"/>
</dbReference>
<dbReference type="Gene3D" id="1.10.10.10">
    <property type="entry name" value="Winged helix-like DNA-binding domain superfamily/Winged helix DNA-binding domain"/>
    <property type="match status" value="1"/>
</dbReference>
<evidence type="ECO:0000259" key="3">
    <source>
        <dbReference type="PROSITE" id="PS51000"/>
    </source>
</evidence>
<organism evidence="4">
    <name type="scientific">Leptotrichia rugosa</name>
    <dbReference type="NCBI Taxonomy" id="3239302"/>
    <lineage>
        <taxon>Bacteria</taxon>
        <taxon>Fusobacteriati</taxon>
        <taxon>Fusobacteriota</taxon>
        <taxon>Fusobacteriia</taxon>
        <taxon>Fusobacteriales</taxon>
        <taxon>Leptotrichiaceae</taxon>
        <taxon>Leptotrichia</taxon>
    </lineage>
</organism>
<keyword evidence="2" id="KW-0804">Transcription</keyword>
<gene>
    <name evidence="4" type="ORF">AB8B22_07870</name>
</gene>
<dbReference type="InterPro" id="IPR036388">
    <property type="entry name" value="WH-like_DNA-bd_sf"/>
</dbReference>
<evidence type="ECO:0000256" key="2">
    <source>
        <dbReference type="ARBA" id="ARBA00023163"/>
    </source>
</evidence>
<protein>
    <submittedName>
        <fullName evidence="4">Helix-turn-helix transcriptional regulator</fullName>
    </submittedName>
</protein>
<proteinExistence type="predicted"/>
<evidence type="ECO:0000313" key="4">
    <source>
        <dbReference type="EMBL" id="XDU66330.1"/>
    </source>
</evidence>
<dbReference type="EMBL" id="CP165644">
    <property type="protein sequence ID" value="XDU66330.1"/>
    <property type="molecule type" value="Genomic_DNA"/>
</dbReference>
<name>A0AB39VGC7_9FUSO</name>
<dbReference type="AlphaFoldDB" id="A0AB39VGC7"/>
<dbReference type="InterPro" id="IPR026881">
    <property type="entry name" value="WYL_dom"/>
</dbReference>
<dbReference type="PANTHER" id="PTHR34580">
    <property type="match status" value="1"/>
</dbReference>
<dbReference type="InterPro" id="IPR028349">
    <property type="entry name" value="PafC-like"/>
</dbReference>
<dbReference type="InterPro" id="IPR036390">
    <property type="entry name" value="WH_DNA-bd_sf"/>
</dbReference>
<dbReference type="Pfam" id="PF13280">
    <property type="entry name" value="WYL"/>
    <property type="match status" value="1"/>
</dbReference>
<accession>A0AB39VGC7</accession>
<dbReference type="PIRSF" id="PIRSF016838">
    <property type="entry name" value="PafC"/>
    <property type="match status" value="1"/>
</dbReference>
<dbReference type="InterPro" id="IPR013196">
    <property type="entry name" value="HTH_11"/>
</dbReference>